<proteinExistence type="predicted"/>
<keyword evidence="6" id="KW-0539">Nucleus</keyword>
<dbReference type="PANTHER" id="PTHR31845">
    <property type="entry name" value="FINGER DOMAIN PROTEIN, PUTATIVE-RELATED"/>
    <property type="match status" value="1"/>
</dbReference>
<reference evidence="7" key="1">
    <citation type="submission" date="2019-04" db="EMBL/GenBank/DDBJ databases">
        <title>Friends and foes A comparative genomics studyof 23 Aspergillus species from section Flavi.</title>
        <authorList>
            <consortium name="DOE Joint Genome Institute"/>
            <person name="Kjaerbolling I."/>
            <person name="Vesth T."/>
            <person name="Frisvad J.C."/>
            <person name="Nybo J.L."/>
            <person name="Theobald S."/>
            <person name="Kildgaard S."/>
            <person name="Isbrandt T."/>
            <person name="Kuo A."/>
            <person name="Sato A."/>
            <person name="Lyhne E.K."/>
            <person name="Kogle M.E."/>
            <person name="Wiebenga A."/>
            <person name="Kun R.S."/>
            <person name="Lubbers R.J."/>
            <person name="Makela M.R."/>
            <person name="Barry K."/>
            <person name="Chovatia M."/>
            <person name="Clum A."/>
            <person name="Daum C."/>
            <person name="Haridas S."/>
            <person name="He G."/>
            <person name="LaButti K."/>
            <person name="Lipzen A."/>
            <person name="Mondo S."/>
            <person name="Riley R."/>
            <person name="Salamov A."/>
            <person name="Simmons B.A."/>
            <person name="Magnuson J.K."/>
            <person name="Henrissat B."/>
            <person name="Mortensen U.H."/>
            <person name="Larsen T.O."/>
            <person name="Devries R.P."/>
            <person name="Grigoriev I.V."/>
            <person name="Machida M."/>
            <person name="Baker S.E."/>
            <person name="Andersen M.R."/>
        </authorList>
    </citation>
    <scope>NUCLEOTIDE SEQUENCE [LARGE SCALE GENOMIC DNA]</scope>
    <source>
        <strain evidence="7">IBT 14317</strain>
    </source>
</reference>
<evidence type="ECO:0000256" key="6">
    <source>
        <dbReference type="ARBA" id="ARBA00023242"/>
    </source>
</evidence>
<keyword evidence="3" id="KW-0805">Transcription regulation</keyword>
<dbReference type="GO" id="GO:0000981">
    <property type="term" value="F:DNA-binding transcription factor activity, RNA polymerase II-specific"/>
    <property type="evidence" value="ECO:0007669"/>
    <property type="project" value="TreeGrafter"/>
</dbReference>
<dbReference type="AlphaFoldDB" id="A0A5N7BRA3"/>
<dbReference type="EMBL" id="ML735377">
    <property type="protein sequence ID" value="KAE8384365.1"/>
    <property type="molecule type" value="Genomic_DNA"/>
</dbReference>
<evidence type="ECO:0000256" key="3">
    <source>
        <dbReference type="ARBA" id="ARBA00023015"/>
    </source>
</evidence>
<evidence type="ECO:0000256" key="2">
    <source>
        <dbReference type="ARBA" id="ARBA00022833"/>
    </source>
</evidence>
<keyword evidence="4" id="KW-0238">DNA-binding</keyword>
<keyword evidence="5" id="KW-0804">Transcription</keyword>
<evidence type="ECO:0000256" key="1">
    <source>
        <dbReference type="ARBA" id="ARBA00004123"/>
    </source>
</evidence>
<dbReference type="OrthoDB" id="3163292at2759"/>
<dbReference type="PANTHER" id="PTHR31845:SF21">
    <property type="entry name" value="REGULATORY PROTEIN LEU3"/>
    <property type="match status" value="1"/>
</dbReference>
<dbReference type="Proteomes" id="UP000326877">
    <property type="component" value="Unassembled WGS sequence"/>
</dbReference>
<evidence type="ECO:0008006" key="8">
    <source>
        <dbReference type="Google" id="ProtNLM"/>
    </source>
</evidence>
<dbReference type="GO" id="GO:0005634">
    <property type="term" value="C:nucleus"/>
    <property type="evidence" value="ECO:0007669"/>
    <property type="project" value="UniProtKB-SubCell"/>
</dbReference>
<dbReference type="InterPro" id="IPR051089">
    <property type="entry name" value="prtT"/>
</dbReference>
<sequence length="508" mass="56887">MDDQGDTPFFDHYAQFLPILDPLTTPNAYYAQCPFLFWAVIGAACRTYPRNPTLLTALARSITDMALLSLASASAPWHIIQGLLLFLTWPMPKDNTKPELTFPLSGSMLHIAMQNGLHIPMSSHEFTKKRIPAPSEAELIRRSELWARCVIVYQRACIIKGHPPRSFMELEQDFGLREVLIQKLTPSLVLERKCQELVARCSAAVLEVGVRTMSLEQERALDIVLRTFETQVTDLEAGTCLSNTSLPQGEARDAHFHLAYDRFQTKTCCLSIQILHFFKTQTLYSTNCLGRVLNTACSAVECVQDLNREAISLAATPLEVYFGMLLASVTLLRIHKGAPMPGLDLEKARSRFFAAINLLKQMSVQNNDGAAKTVLVLNQLWNSTRAFRKSDGSDFTTLRIRSRLMLSPVADAVWWWREEYDPQFRSGGHTQGNMPDGVDINRDNMATAPIGLTERPEPILFNDQFLADFEWALVDDELFPSTEPYGSVRLHKGSPISGHGAGGSLLLR</sequence>
<comment type="subcellular location">
    <subcellularLocation>
        <location evidence="1">Nucleus</location>
    </subcellularLocation>
</comment>
<gene>
    <name evidence="7" type="ORF">BDV23DRAFT_177121</name>
</gene>
<name>A0A5N7BRA3_PETAA</name>
<protein>
    <recommendedName>
        <fullName evidence="8">Transcription factor domain-containing protein</fullName>
    </recommendedName>
</protein>
<dbReference type="GO" id="GO:0000976">
    <property type="term" value="F:transcription cis-regulatory region binding"/>
    <property type="evidence" value="ECO:0007669"/>
    <property type="project" value="TreeGrafter"/>
</dbReference>
<organism evidence="7">
    <name type="scientific">Petromyces alliaceus</name>
    <name type="common">Aspergillus alliaceus</name>
    <dbReference type="NCBI Taxonomy" id="209559"/>
    <lineage>
        <taxon>Eukaryota</taxon>
        <taxon>Fungi</taxon>
        <taxon>Dikarya</taxon>
        <taxon>Ascomycota</taxon>
        <taxon>Pezizomycotina</taxon>
        <taxon>Eurotiomycetes</taxon>
        <taxon>Eurotiomycetidae</taxon>
        <taxon>Eurotiales</taxon>
        <taxon>Aspergillaceae</taxon>
        <taxon>Aspergillus</taxon>
        <taxon>Aspergillus subgen. Circumdati</taxon>
    </lineage>
</organism>
<evidence type="ECO:0000313" key="7">
    <source>
        <dbReference type="EMBL" id="KAE8384365.1"/>
    </source>
</evidence>
<evidence type="ECO:0000256" key="5">
    <source>
        <dbReference type="ARBA" id="ARBA00023163"/>
    </source>
</evidence>
<evidence type="ECO:0000256" key="4">
    <source>
        <dbReference type="ARBA" id="ARBA00023125"/>
    </source>
</evidence>
<keyword evidence="2" id="KW-0862">Zinc</keyword>
<dbReference type="CDD" id="cd12148">
    <property type="entry name" value="fungal_TF_MHR"/>
    <property type="match status" value="1"/>
</dbReference>
<accession>A0A5N7BRA3</accession>